<sequence>MKIEKEISEILENNNINPVLSGNPEFLAIIRIYEEGKADKVIKELEVFFKKFKSYSINSSHINPCCSPSFDEIRYKLVI</sequence>
<evidence type="ECO:0000313" key="1">
    <source>
        <dbReference type="EMBL" id="RBQ22958.1"/>
    </source>
</evidence>
<protein>
    <submittedName>
        <fullName evidence="1">Uncharacterized protein</fullName>
    </submittedName>
</protein>
<name>A0A366M9R8_9EURY</name>
<organism evidence="1 2">
    <name type="scientific">Candidatus Methanobinarius endosymbioticus</name>
    <dbReference type="NCBI Taxonomy" id="2006182"/>
    <lineage>
        <taxon>Archaea</taxon>
        <taxon>Methanobacteriati</taxon>
        <taxon>Methanobacteriota</taxon>
        <taxon>Methanomada group</taxon>
        <taxon>Methanobacteria</taxon>
        <taxon>Methanobacteriales</taxon>
        <taxon>Methanobacteriaceae</taxon>
        <taxon>Candidatus Methanobinarius</taxon>
    </lineage>
</organism>
<keyword evidence="2" id="KW-1185">Reference proteome</keyword>
<dbReference type="Proteomes" id="UP000253099">
    <property type="component" value="Unassembled WGS sequence"/>
</dbReference>
<proteinExistence type="predicted"/>
<dbReference type="AlphaFoldDB" id="A0A366M9R8"/>
<reference evidence="1 2" key="1">
    <citation type="submission" date="2018-06" db="EMBL/GenBank/DDBJ databases">
        <title>Genomic insight into two independent archaeal endosymbiosis events.</title>
        <authorList>
            <person name="Lind A.E."/>
            <person name="Lewis W.H."/>
            <person name="Spang A."/>
            <person name="Guy L."/>
            <person name="Embley M.T."/>
            <person name="Ettema T.J.G."/>
        </authorList>
    </citation>
    <scope>NUCLEOTIDE SEQUENCE [LARGE SCALE GENOMIC DNA]</scope>
    <source>
        <strain evidence="1">NOE</strain>
    </source>
</reference>
<gene>
    <name evidence="1" type="ORF">ALNOE001_13510</name>
</gene>
<comment type="caution">
    <text evidence="1">The sequence shown here is derived from an EMBL/GenBank/DDBJ whole genome shotgun (WGS) entry which is preliminary data.</text>
</comment>
<evidence type="ECO:0000313" key="2">
    <source>
        <dbReference type="Proteomes" id="UP000253099"/>
    </source>
</evidence>
<accession>A0A366M9R8</accession>
<dbReference type="EMBL" id="NIZT01000031">
    <property type="protein sequence ID" value="RBQ22958.1"/>
    <property type="molecule type" value="Genomic_DNA"/>
</dbReference>